<feature type="compositionally biased region" description="Polar residues" evidence="1">
    <location>
        <begin position="334"/>
        <end position="343"/>
    </location>
</feature>
<feature type="region of interest" description="Disordered" evidence="1">
    <location>
        <begin position="318"/>
        <end position="357"/>
    </location>
</feature>
<dbReference type="PANTHER" id="PTHR33836">
    <property type="entry name" value="LOW-TEMPERATURE-INDUCED 65 KDA PROTEIN-RELATED"/>
    <property type="match status" value="1"/>
</dbReference>
<dbReference type="PANTHER" id="PTHR33836:SF1">
    <property type="entry name" value="LOW-TEMPERATURE-INDUCED 65 KDA PROTEIN-RELATED"/>
    <property type="match status" value="1"/>
</dbReference>
<feature type="compositionally biased region" description="Acidic residues" evidence="1">
    <location>
        <begin position="51"/>
        <end position="61"/>
    </location>
</feature>
<feature type="compositionally biased region" description="Basic and acidic residues" evidence="1">
    <location>
        <begin position="1"/>
        <end position="50"/>
    </location>
</feature>
<protein>
    <submittedName>
        <fullName evidence="5">Uncharacterized protein</fullName>
    </submittedName>
</protein>
<dbReference type="GO" id="GO:0006950">
    <property type="term" value="P:response to stress"/>
    <property type="evidence" value="ECO:0007669"/>
    <property type="project" value="TreeGrafter"/>
</dbReference>
<dbReference type="InterPro" id="IPR056605">
    <property type="entry name" value="LTI65_LTI78_N"/>
</dbReference>
<evidence type="ECO:0000259" key="2">
    <source>
        <dbReference type="Pfam" id="PF03732"/>
    </source>
</evidence>
<dbReference type="InterPro" id="IPR057059">
    <property type="entry name" value="LTI65/LTI78_PGEED"/>
</dbReference>
<sequence>MEGEEEHHGKKPVLEKVKEKVKNMKDTISKKKHGHGDGNRDEDHDVSEEKEGYEEDDDERLEDPAVHGIAGHAGGEKAVDAEKTPLKDYVRSLEEDPAAPMSETSGRRGKSMPYAETELSWVVLVPRVTGSCGAAGGEEIGTSPVIQALEAMTVTDQPPVKNEASGVHDMAEEEKPPSCTDKITTTAKAPYETVAEAGADVIEKVQQGASAAEGGSVRVGSGVRVKLAEKLKPGEEDKALCEVISDAIRKRREGAEEAAPAMTDSNAKSGKVGMMGRLRGAVTSWVGGGRESHTSPSIEHQRKRLVHNEDGNHEMHTNLEVVEVRPASPIATPARSQSRSYNPAPTELDLDTLSTDSTDSLREQVRRGHQRLDEVQQEVFRSREEVGKSSKGGSPFTPEIQSKPLPATFRLPALEPDDGSGDLTEHIATFHAQMALYDTSEALMCRAFSTTLKGSVRTWYAHLKPASIPSFDVLAREFELNFLASARPRPTTTSLLGTDQGSDEPLSQFVGRFTS</sequence>
<feature type="domain" description="LTI65/LTI78 PGEED repeat" evidence="3">
    <location>
        <begin position="227"/>
        <end position="248"/>
    </location>
</feature>
<dbReference type="Proteomes" id="UP000287651">
    <property type="component" value="Unassembled WGS sequence"/>
</dbReference>
<feature type="compositionally biased region" description="Basic and acidic residues" evidence="1">
    <location>
        <begin position="379"/>
        <end position="388"/>
    </location>
</feature>
<dbReference type="Pfam" id="PF23403">
    <property type="entry name" value="LTI65_LTI78_N"/>
    <property type="match status" value="1"/>
</dbReference>
<evidence type="ECO:0000259" key="4">
    <source>
        <dbReference type="Pfam" id="PF23403"/>
    </source>
</evidence>
<evidence type="ECO:0000256" key="1">
    <source>
        <dbReference type="SAM" id="MobiDB-lite"/>
    </source>
</evidence>
<organism evidence="5 6">
    <name type="scientific">Ensete ventricosum</name>
    <name type="common">Abyssinian banana</name>
    <name type="synonym">Musa ensete</name>
    <dbReference type="NCBI Taxonomy" id="4639"/>
    <lineage>
        <taxon>Eukaryota</taxon>
        <taxon>Viridiplantae</taxon>
        <taxon>Streptophyta</taxon>
        <taxon>Embryophyta</taxon>
        <taxon>Tracheophyta</taxon>
        <taxon>Spermatophyta</taxon>
        <taxon>Magnoliopsida</taxon>
        <taxon>Liliopsida</taxon>
        <taxon>Zingiberales</taxon>
        <taxon>Musaceae</taxon>
        <taxon>Ensete</taxon>
    </lineage>
</organism>
<feature type="region of interest" description="Disordered" evidence="1">
    <location>
        <begin position="1"/>
        <end position="112"/>
    </location>
</feature>
<evidence type="ECO:0000313" key="6">
    <source>
        <dbReference type="Proteomes" id="UP000287651"/>
    </source>
</evidence>
<feature type="domain" description="LTI65/LTI78 N-terminal" evidence="4">
    <location>
        <begin position="6"/>
        <end position="69"/>
    </location>
</feature>
<feature type="region of interest" description="Disordered" evidence="1">
    <location>
        <begin position="489"/>
        <end position="515"/>
    </location>
</feature>
<feature type="region of interest" description="Disordered" evidence="1">
    <location>
        <begin position="379"/>
        <end position="405"/>
    </location>
</feature>
<dbReference type="GO" id="GO:0009737">
    <property type="term" value="P:response to abscisic acid"/>
    <property type="evidence" value="ECO:0007669"/>
    <property type="project" value="InterPro"/>
</dbReference>
<dbReference type="Pfam" id="PF03732">
    <property type="entry name" value="Retrotrans_gag"/>
    <property type="match status" value="1"/>
</dbReference>
<dbReference type="InterPro" id="IPR005162">
    <property type="entry name" value="Retrotrans_gag_dom"/>
</dbReference>
<dbReference type="AlphaFoldDB" id="A0A426ZI78"/>
<evidence type="ECO:0000313" key="5">
    <source>
        <dbReference type="EMBL" id="RRT63682.1"/>
    </source>
</evidence>
<name>A0A426ZI78_ENSVE</name>
<feature type="compositionally biased region" description="Basic and acidic residues" evidence="1">
    <location>
        <begin position="74"/>
        <end position="94"/>
    </location>
</feature>
<evidence type="ECO:0000259" key="3">
    <source>
        <dbReference type="Pfam" id="PF23399"/>
    </source>
</evidence>
<comment type="caution">
    <text evidence="5">The sequence shown here is derived from an EMBL/GenBank/DDBJ whole genome shotgun (WGS) entry which is preliminary data.</text>
</comment>
<gene>
    <name evidence="5" type="ORF">B296_00017837</name>
</gene>
<feature type="domain" description="Retrotransposon gag" evidence="2">
    <location>
        <begin position="447"/>
        <end position="514"/>
    </location>
</feature>
<feature type="compositionally biased region" description="Polar residues" evidence="1">
    <location>
        <begin position="490"/>
        <end position="500"/>
    </location>
</feature>
<reference evidence="5 6" key="1">
    <citation type="journal article" date="2014" name="Agronomy (Basel)">
        <title>A Draft Genome Sequence for Ensete ventricosum, the Drought-Tolerant Tree Against Hunger.</title>
        <authorList>
            <person name="Harrison J."/>
            <person name="Moore K.A."/>
            <person name="Paszkiewicz K."/>
            <person name="Jones T."/>
            <person name="Grant M."/>
            <person name="Ambacheew D."/>
            <person name="Muzemil S."/>
            <person name="Studholme D.J."/>
        </authorList>
    </citation>
    <scope>NUCLEOTIDE SEQUENCE [LARGE SCALE GENOMIC DNA]</scope>
</reference>
<proteinExistence type="predicted"/>
<dbReference type="EMBL" id="AMZH03006493">
    <property type="protein sequence ID" value="RRT63682.1"/>
    <property type="molecule type" value="Genomic_DNA"/>
</dbReference>
<dbReference type="Pfam" id="PF23399">
    <property type="entry name" value="LTI65_PGEED"/>
    <property type="match status" value="1"/>
</dbReference>
<dbReference type="InterPro" id="IPR037491">
    <property type="entry name" value="LTI78/LTI65"/>
</dbReference>
<accession>A0A426ZI78</accession>